<keyword evidence="2" id="KW-1185">Reference proteome</keyword>
<organism evidence="1 2">
    <name type="scientific">Xylaria grammica</name>
    <dbReference type="NCBI Taxonomy" id="363999"/>
    <lineage>
        <taxon>Eukaryota</taxon>
        <taxon>Fungi</taxon>
        <taxon>Dikarya</taxon>
        <taxon>Ascomycota</taxon>
        <taxon>Pezizomycotina</taxon>
        <taxon>Sordariomycetes</taxon>
        <taxon>Xylariomycetidae</taxon>
        <taxon>Xylariales</taxon>
        <taxon>Xylariaceae</taxon>
        <taxon>Xylaria</taxon>
    </lineage>
</organism>
<name>A0A439D6Y8_9PEZI</name>
<dbReference type="EMBL" id="RYZI01000125">
    <property type="protein sequence ID" value="RWA10163.1"/>
    <property type="molecule type" value="Genomic_DNA"/>
</dbReference>
<comment type="caution">
    <text evidence="1">The sequence shown here is derived from an EMBL/GenBank/DDBJ whole genome shotgun (WGS) entry which is preliminary data.</text>
</comment>
<protein>
    <submittedName>
        <fullName evidence="1">Uncharacterized protein</fullName>
    </submittedName>
</protein>
<gene>
    <name evidence="1" type="ORF">EKO27_g4947</name>
</gene>
<evidence type="ECO:0000313" key="2">
    <source>
        <dbReference type="Proteomes" id="UP000286045"/>
    </source>
</evidence>
<evidence type="ECO:0000313" key="1">
    <source>
        <dbReference type="EMBL" id="RWA10163.1"/>
    </source>
</evidence>
<accession>A0A439D6Y8</accession>
<sequence length="115" mass="12757">MERVITLPTPGPEVTGFLLRLIDAYWDNGGPNGRDAPAPEVITFIERLVEACLRRVDPDGVAVDADGDVIMGEDDDVVLPTWLAQTLDASLARVLRTTRLRRITLEAGRLHYIFD</sequence>
<reference evidence="1 2" key="1">
    <citation type="submission" date="2018-12" db="EMBL/GenBank/DDBJ databases">
        <title>Draft genome sequence of Xylaria grammica IHI A82.</title>
        <authorList>
            <person name="Buettner E."/>
            <person name="Kellner H."/>
        </authorList>
    </citation>
    <scope>NUCLEOTIDE SEQUENCE [LARGE SCALE GENOMIC DNA]</scope>
    <source>
        <strain evidence="1 2">IHI A82</strain>
    </source>
</reference>
<dbReference type="AlphaFoldDB" id="A0A439D6Y8"/>
<dbReference type="Proteomes" id="UP000286045">
    <property type="component" value="Unassembled WGS sequence"/>
</dbReference>
<proteinExistence type="predicted"/>